<reference evidence="3 4" key="1">
    <citation type="journal article" date="2014" name="Int. J. Syst. Evol. Microbiol.">
        <title>Solimonas terrae sp. nov., isolated from soil.</title>
        <authorList>
            <person name="Kim S.J."/>
            <person name="Moon J.Y."/>
            <person name="Weon H.Y."/>
            <person name="Ahn J.H."/>
            <person name="Chen W.M."/>
            <person name="Kwon S.W."/>
        </authorList>
    </citation>
    <scope>NUCLEOTIDE SEQUENCE [LARGE SCALE GENOMIC DNA]</scope>
    <source>
        <strain evidence="3 4">KIS83-12</strain>
    </source>
</reference>
<dbReference type="InterPro" id="IPR032465">
    <property type="entry name" value="ACMSD"/>
</dbReference>
<evidence type="ECO:0000256" key="1">
    <source>
        <dbReference type="ARBA" id="ARBA00023239"/>
    </source>
</evidence>
<dbReference type="GO" id="GO:0016787">
    <property type="term" value="F:hydrolase activity"/>
    <property type="evidence" value="ECO:0007669"/>
    <property type="project" value="UniProtKB-KW"/>
</dbReference>
<dbReference type="EMBL" id="JAAMOW010000012">
    <property type="protein sequence ID" value="NGY07009.1"/>
    <property type="molecule type" value="Genomic_DNA"/>
</dbReference>
<evidence type="ECO:0000313" key="3">
    <source>
        <dbReference type="EMBL" id="NGY07009.1"/>
    </source>
</evidence>
<protein>
    <submittedName>
        <fullName evidence="3">Amidohydrolase family protein</fullName>
    </submittedName>
</protein>
<dbReference type="GO" id="GO:0019748">
    <property type="term" value="P:secondary metabolic process"/>
    <property type="evidence" value="ECO:0007669"/>
    <property type="project" value="TreeGrafter"/>
</dbReference>
<dbReference type="GO" id="GO:0016831">
    <property type="term" value="F:carboxy-lyase activity"/>
    <property type="evidence" value="ECO:0007669"/>
    <property type="project" value="InterPro"/>
</dbReference>
<name>A0A6M2BYX9_9GAMM</name>
<dbReference type="AlphaFoldDB" id="A0A6M2BYX9"/>
<gene>
    <name evidence="3" type="ORF">G7Y85_19720</name>
</gene>
<proteinExistence type="predicted"/>
<evidence type="ECO:0000259" key="2">
    <source>
        <dbReference type="Pfam" id="PF04909"/>
    </source>
</evidence>
<accession>A0A6M2BYX9</accession>
<feature type="domain" description="Amidohydrolase-related" evidence="2">
    <location>
        <begin position="151"/>
        <end position="407"/>
    </location>
</feature>
<dbReference type="PANTHER" id="PTHR21240">
    <property type="entry name" value="2-AMINO-3-CARBOXYLMUCONATE-6-SEMIALDEHYDE DECARBOXYLASE"/>
    <property type="match status" value="1"/>
</dbReference>
<dbReference type="GO" id="GO:0005737">
    <property type="term" value="C:cytoplasm"/>
    <property type="evidence" value="ECO:0007669"/>
    <property type="project" value="TreeGrafter"/>
</dbReference>
<dbReference type="Pfam" id="PF04909">
    <property type="entry name" value="Amidohydro_2"/>
    <property type="match status" value="1"/>
</dbReference>
<organism evidence="3 4">
    <name type="scientific">Solimonas terrae</name>
    <dbReference type="NCBI Taxonomy" id="1396819"/>
    <lineage>
        <taxon>Bacteria</taxon>
        <taxon>Pseudomonadati</taxon>
        <taxon>Pseudomonadota</taxon>
        <taxon>Gammaproteobacteria</taxon>
        <taxon>Nevskiales</taxon>
        <taxon>Nevskiaceae</taxon>
        <taxon>Solimonas</taxon>
    </lineage>
</organism>
<dbReference type="InterPro" id="IPR006680">
    <property type="entry name" value="Amidohydro-rel"/>
</dbReference>
<keyword evidence="3" id="KW-0378">Hydrolase</keyword>
<evidence type="ECO:0000313" key="4">
    <source>
        <dbReference type="Proteomes" id="UP000472676"/>
    </source>
</evidence>
<comment type="caution">
    <text evidence="3">The sequence shown here is derived from an EMBL/GenBank/DDBJ whole genome shotgun (WGS) entry which is preliminary data.</text>
</comment>
<keyword evidence="1" id="KW-0456">Lyase</keyword>
<dbReference type="InterPro" id="IPR032466">
    <property type="entry name" value="Metal_Hydrolase"/>
</dbReference>
<keyword evidence="4" id="KW-1185">Reference proteome</keyword>
<dbReference type="Gene3D" id="3.20.20.140">
    <property type="entry name" value="Metal-dependent hydrolases"/>
    <property type="match status" value="1"/>
</dbReference>
<dbReference type="PANTHER" id="PTHR21240:SF28">
    <property type="entry name" value="ISO-OROTATE DECARBOXYLASE (EUROFUNG)"/>
    <property type="match status" value="1"/>
</dbReference>
<dbReference type="Proteomes" id="UP000472676">
    <property type="component" value="Unassembled WGS sequence"/>
</dbReference>
<dbReference type="SUPFAM" id="SSF51556">
    <property type="entry name" value="Metallo-dependent hydrolases"/>
    <property type="match status" value="1"/>
</dbReference>
<sequence length="409" mass="46250">MAQSQTTASAKWKLPDAIAEFAGQINDTDGHEAMPIKRWADTFGDEIKPLADALLQAGKDGVAIIQNPDLEGDSAEINDETVWKWKMEKAPGSYDIKRRIEVMDYTGVYRQIMYPGIAAIYAHALYNKADDSKVFRNITGDRKAYAHRLMDLYNDWCARVSREQDRVRPTALLIAETPELMYEKAKKLVDKGVRLFMLATDEPPGGVSPASPRLGPLWDLLSKAKCPVLGHISISEKLFATMEWRNAPAFQGWMLGAEFSLDPWTLSNIHLQIQNYVMTMVLGGVFDRHPDLVFGCAEFTGHWVGPLAENMDRFYGSTPFPSGQQHTKLKLRPSDYIRRNLRVACFDFEPVGKYIDRYGFEEVFCYASDYPHHEGGKDPMGSFVRNLDGKSHETLKKVFIENGRSLLPD</sequence>
<dbReference type="RefSeq" id="WP_166261645.1">
    <property type="nucleotide sequence ID" value="NZ_JAAMOW010000012.1"/>
</dbReference>